<evidence type="ECO:0000256" key="3">
    <source>
        <dbReference type="ARBA" id="ARBA00023002"/>
    </source>
</evidence>
<keyword evidence="3" id="KW-0560">Oxidoreductase</keyword>
<keyword evidence="8" id="KW-1185">Reference proteome</keyword>
<evidence type="ECO:0000256" key="5">
    <source>
        <dbReference type="SAM" id="MobiDB-lite"/>
    </source>
</evidence>
<dbReference type="InterPro" id="IPR007219">
    <property type="entry name" value="XnlR_reg_dom"/>
</dbReference>
<dbReference type="PANTHER" id="PTHR24320">
    <property type="entry name" value="RETINOL DEHYDROGENASE"/>
    <property type="match status" value="1"/>
</dbReference>
<feature type="compositionally biased region" description="Polar residues" evidence="5">
    <location>
        <begin position="362"/>
        <end position="374"/>
    </location>
</feature>
<feature type="region of interest" description="Disordered" evidence="5">
    <location>
        <begin position="337"/>
        <end position="379"/>
    </location>
</feature>
<dbReference type="InterPro" id="IPR036291">
    <property type="entry name" value="NAD(P)-bd_dom_sf"/>
</dbReference>
<accession>A0A9P5L8C8</accession>
<dbReference type="PANTHER" id="PTHR24320:SF282">
    <property type="entry name" value="WW DOMAIN-CONTAINING OXIDOREDUCTASE"/>
    <property type="match status" value="1"/>
</dbReference>
<sequence length="855" mass="95879">MNCQDPKFTEKDVPDLTGYVVIVTGGNSGIGYETANQLALHNARVYIASRSRDRVNQAIKRMSQDADGQLLDLRFLQLDLMDLKSVKAAVDHFKTQETRLDILINNAGVMTVPYQLTVDGFESQWQVNYVAPHVLTSSLMPLLLSTASTVGTKDRVRVVNVASDAAFFGPKVIHFDDVNMTSTKGIMELWQRYGHSKQASIRDAKEANDRFSSLGVTAYSLHPGIVRSNLQSHDTTVVGTVVRAAMKVAPHSTPLEGAYNSLFSATSPLAPGRGQGKFFLPVGKLASRADNWLNDAETNRRFRVLAQKHGASQQSLEGRLRHLEQLIGTLVSQRSSSNESQYATSSQDVSDLTIPGGPALRSSPSGQPSGSDFASSDVRPGMIMESNNQMTFVSSDHWKAIQNEITKPWIAMLFGIMSMGTFLYVRSQDQLPESFGDPRLVMDTFRRRAAECLIRSKYATQPTTYTLEALLLNIQCEFVRQPDANLGVWVLASVATRLAMRMGYHRDPKNYKQVSPFDAEMRRRCDTELPRNLHNEDFNETSVALPPSRPETELTPVLYVITKARLLAAFCAIFQQVCLVRPEGYEEVMALDRRLNQAYTSIPPCLRIANLEDRIMLPSDLLIKQYHLEILYHKSRCILHRHHMTKSYQNPEFEYSKLSCLDAAMMLLGHQETIFKEVQTGGILFREKWFITSLEQHDFILASMIICLELSSCAREWSPSSLRMGEQSISKYSKEQLSDAVRSSHRFWSEFKSGSLEALQAFRVLSFLLDRVAISPEAKGSQDVFTTSSNTGREEDQNAHISPSSNIHMMQVEGQEAQAPHPGVAPRLEDIGGMLNSPDLVDWELWEAYIQESRS</sequence>
<organism evidence="7 8">
    <name type="scientific">Cylindrodendrum hubeiense</name>
    <dbReference type="NCBI Taxonomy" id="595255"/>
    <lineage>
        <taxon>Eukaryota</taxon>
        <taxon>Fungi</taxon>
        <taxon>Dikarya</taxon>
        <taxon>Ascomycota</taxon>
        <taxon>Pezizomycotina</taxon>
        <taxon>Sordariomycetes</taxon>
        <taxon>Hypocreomycetidae</taxon>
        <taxon>Hypocreales</taxon>
        <taxon>Nectriaceae</taxon>
        <taxon>Cylindrodendrum</taxon>
    </lineage>
</organism>
<evidence type="ECO:0000313" key="7">
    <source>
        <dbReference type="EMBL" id="KAF7549526.1"/>
    </source>
</evidence>
<evidence type="ECO:0000313" key="8">
    <source>
        <dbReference type="Proteomes" id="UP000722485"/>
    </source>
</evidence>
<dbReference type="AlphaFoldDB" id="A0A9P5L8C8"/>
<dbReference type="Pfam" id="PF04082">
    <property type="entry name" value="Fungal_trans"/>
    <property type="match status" value="1"/>
</dbReference>
<feature type="domain" description="Xylanolytic transcriptional activator regulatory" evidence="6">
    <location>
        <begin position="416"/>
        <end position="525"/>
    </location>
</feature>
<dbReference type="OrthoDB" id="9996127at2759"/>
<dbReference type="GO" id="GO:0006351">
    <property type="term" value="P:DNA-templated transcription"/>
    <property type="evidence" value="ECO:0007669"/>
    <property type="project" value="InterPro"/>
</dbReference>
<evidence type="ECO:0000259" key="6">
    <source>
        <dbReference type="Pfam" id="PF04082"/>
    </source>
</evidence>
<keyword evidence="4" id="KW-0539">Nucleus</keyword>
<evidence type="ECO:0000256" key="4">
    <source>
        <dbReference type="ARBA" id="ARBA00023242"/>
    </source>
</evidence>
<gene>
    <name evidence="7" type="ORF">G7Z17_g6312</name>
</gene>
<dbReference type="GO" id="GO:0003677">
    <property type="term" value="F:DNA binding"/>
    <property type="evidence" value="ECO:0007669"/>
    <property type="project" value="InterPro"/>
</dbReference>
<dbReference type="Proteomes" id="UP000722485">
    <property type="component" value="Unassembled WGS sequence"/>
</dbReference>
<dbReference type="InterPro" id="IPR002347">
    <property type="entry name" value="SDR_fam"/>
</dbReference>
<proteinExistence type="inferred from homology"/>
<dbReference type="SUPFAM" id="SSF51735">
    <property type="entry name" value="NAD(P)-binding Rossmann-fold domains"/>
    <property type="match status" value="1"/>
</dbReference>
<evidence type="ECO:0000256" key="2">
    <source>
        <dbReference type="ARBA" id="ARBA00022857"/>
    </source>
</evidence>
<comment type="similarity">
    <text evidence="1">Belongs to the short-chain dehydrogenases/reductases (SDR) family.</text>
</comment>
<keyword evidence="2" id="KW-0521">NADP</keyword>
<protein>
    <recommendedName>
        <fullName evidence="6">Xylanolytic transcriptional activator regulatory domain-containing protein</fullName>
    </recommendedName>
</protein>
<feature type="compositionally biased region" description="Polar residues" evidence="5">
    <location>
        <begin position="337"/>
        <end position="350"/>
    </location>
</feature>
<dbReference type="CDD" id="cd12148">
    <property type="entry name" value="fungal_TF_MHR"/>
    <property type="match status" value="1"/>
</dbReference>
<evidence type="ECO:0000256" key="1">
    <source>
        <dbReference type="ARBA" id="ARBA00006484"/>
    </source>
</evidence>
<dbReference type="Gene3D" id="3.40.50.720">
    <property type="entry name" value="NAD(P)-binding Rossmann-like Domain"/>
    <property type="match status" value="1"/>
</dbReference>
<comment type="caution">
    <text evidence="7">The sequence shown here is derived from an EMBL/GenBank/DDBJ whole genome shotgun (WGS) entry which is preliminary data.</text>
</comment>
<name>A0A9P5L8C8_9HYPO</name>
<dbReference type="PRINTS" id="PR00081">
    <property type="entry name" value="GDHRDH"/>
</dbReference>
<dbReference type="EMBL" id="JAANBB010000120">
    <property type="protein sequence ID" value="KAF7549526.1"/>
    <property type="molecule type" value="Genomic_DNA"/>
</dbReference>
<dbReference type="Pfam" id="PF00106">
    <property type="entry name" value="adh_short"/>
    <property type="match status" value="1"/>
</dbReference>
<reference evidence="7" key="1">
    <citation type="submission" date="2020-03" db="EMBL/GenBank/DDBJ databases">
        <title>Draft Genome Sequence of Cylindrodendrum hubeiense.</title>
        <authorList>
            <person name="Buettner E."/>
            <person name="Kellner H."/>
        </authorList>
    </citation>
    <scope>NUCLEOTIDE SEQUENCE</scope>
    <source>
        <strain evidence="7">IHI 201604</strain>
    </source>
</reference>
<dbReference type="GO" id="GO:0016491">
    <property type="term" value="F:oxidoreductase activity"/>
    <property type="evidence" value="ECO:0007669"/>
    <property type="project" value="UniProtKB-KW"/>
</dbReference>
<dbReference type="GO" id="GO:0008270">
    <property type="term" value="F:zinc ion binding"/>
    <property type="evidence" value="ECO:0007669"/>
    <property type="project" value="InterPro"/>
</dbReference>